<proteinExistence type="predicted"/>
<name>A0A1W9ZEK2_MYCAN</name>
<dbReference type="AlphaFoldDB" id="A0A1W9ZEK2"/>
<accession>A0A1W9ZEK2</accession>
<keyword evidence="2" id="KW-1185">Reference proteome</keyword>
<dbReference type="RefSeq" id="WP_083115718.1">
    <property type="nucleotide sequence ID" value="NZ_JACKTS010000014.1"/>
</dbReference>
<dbReference type="Proteomes" id="UP000192284">
    <property type="component" value="Unassembled WGS sequence"/>
</dbReference>
<protein>
    <submittedName>
        <fullName evidence="1">Uncharacterized protein</fullName>
    </submittedName>
</protein>
<evidence type="ECO:0000313" key="1">
    <source>
        <dbReference type="EMBL" id="ORA13464.1"/>
    </source>
</evidence>
<dbReference type="EMBL" id="MVHE01000063">
    <property type="protein sequence ID" value="ORA13464.1"/>
    <property type="molecule type" value="Genomic_DNA"/>
</dbReference>
<comment type="caution">
    <text evidence="1">The sequence shown here is derived from an EMBL/GenBank/DDBJ whole genome shotgun (WGS) entry which is preliminary data.</text>
</comment>
<evidence type="ECO:0000313" key="2">
    <source>
        <dbReference type="Proteomes" id="UP000192284"/>
    </source>
</evidence>
<sequence length="249" mass="25657">MTSRSSRWAGVVVVGFVAILAVAATTWALLHYRLIGQPVVAPPHFTSPAIPKGTQVITVVPVDANGQAINGYRQLPISADPSQDPGRVSDVFGCTASPAAVADDIYYCAPNAAGADVCWPGGPSTPGTLWCLTDPWDKGLHQVAAANPLPHVLPPPTPAPFALLLDGGTPCRLRNGGAWGGRDDGLVAAYGCPNETPAVLMPVRPDGGAAAIDRSQALWTVKVGSLGAGNPHLPPPQTRTVVTAWFAGD</sequence>
<organism evidence="1 2">
    <name type="scientific">Mycobacterium angelicum</name>
    <dbReference type="NCBI Taxonomy" id="470074"/>
    <lineage>
        <taxon>Bacteria</taxon>
        <taxon>Bacillati</taxon>
        <taxon>Actinomycetota</taxon>
        <taxon>Actinomycetes</taxon>
        <taxon>Mycobacteriales</taxon>
        <taxon>Mycobacteriaceae</taxon>
        <taxon>Mycobacterium</taxon>
    </lineage>
</organism>
<reference evidence="1 2" key="1">
    <citation type="submission" date="2017-02" db="EMBL/GenBank/DDBJ databases">
        <title>The new phylogeny of genus Mycobacterium.</title>
        <authorList>
            <person name="Tortoli E."/>
            <person name="Trovato A."/>
            <person name="Cirillo D.M."/>
        </authorList>
    </citation>
    <scope>NUCLEOTIDE SEQUENCE [LARGE SCALE GENOMIC DNA]</scope>
    <source>
        <strain evidence="1 2">DSM 45057</strain>
    </source>
</reference>
<gene>
    <name evidence="1" type="ORF">BST12_23865</name>
</gene>